<keyword evidence="3" id="KW-1185">Reference proteome</keyword>
<dbReference type="Proteomes" id="UP000234190">
    <property type="component" value="Unassembled WGS sequence"/>
</dbReference>
<dbReference type="AlphaFoldDB" id="A0A2N4U204"/>
<dbReference type="SUPFAM" id="SSF52833">
    <property type="entry name" value="Thioredoxin-like"/>
    <property type="match status" value="1"/>
</dbReference>
<dbReference type="InterPro" id="IPR050553">
    <property type="entry name" value="Thioredoxin_ResA/DsbE_sf"/>
</dbReference>
<reference evidence="2 3" key="1">
    <citation type="submission" date="2017-10" db="EMBL/GenBank/DDBJ databases">
        <title>Two draft genome sequences of Pusillimonas sp. strains isolated from a nitrate- and radionuclide-contaminated groundwater in Russia.</title>
        <authorList>
            <person name="Grouzdev D.S."/>
            <person name="Tourova T.P."/>
            <person name="Goeva M.A."/>
            <person name="Babich T.L."/>
            <person name="Sokolova D.S."/>
            <person name="Abdullin R."/>
            <person name="Poltaraus A.B."/>
            <person name="Toshchakov S.V."/>
            <person name="Nazina T.N."/>
        </authorList>
    </citation>
    <scope>NUCLEOTIDE SEQUENCE [LARGE SCALE GENOMIC DNA]</scope>
    <source>
        <strain evidence="2 3">JR1/69-3-13</strain>
    </source>
</reference>
<dbReference type="GO" id="GO:0016209">
    <property type="term" value="F:antioxidant activity"/>
    <property type="evidence" value="ECO:0007669"/>
    <property type="project" value="InterPro"/>
</dbReference>
<dbReference type="InterPro" id="IPR036249">
    <property type="entry name" value="Thioredoxin-like_sf"/>
</dbReference>
<organism evidence="2 3">
    <name type="scientific">Pollutimonas subterranea</name>
    <dbReference type="NCBI Taxonomy" id="2045210"/>
    <lineage>
        <taxon>Bacteria</taxon>
        <taxon>Pseudomonadati</taxon>
        <taxon>Pseudomonadota</taxon>
        <taxon>Betaproteobacteria</taxon>
        <taxon>Burkholderiales</taxon>
        <taxon>Alcaligenaceae</taxon>
        <taxon>Pollutimonas</taxon>
    </lineage>
</organism>
<protein>
    <submittedName>
        <fullName evidence="2">Alkyl hydroperoxide reductase</fullName>
    </submittedName>
</protein>
<dbReference type="RefSeq" id="WP_102074753.1">
    <property type="nucleotide sequence ID" value="NZ_PDNW01000013.1"/>
</dbReference>
<sequence>MSAPSYEYAAAWQVSQWMNTPDDLTLDSFRGKVVVVHAFQMLCPGCVSHGIPQAKAIHNAFPLDKLRVVGLHTVFEHHDAMGPVSLKAFIHEYRIPFPVGIDRHSPDNPVPLTMQAYGLQGTPSLILIDQKGYIRLHHFGQLDDLRVGAAIGQLLTEGAT</sequence>
<dbReference type="Pfam" id="PF00578">
    <property type="entry name" value="AhpC-TSA"/>
    <property type="match status" value="1"/>
</dbReference>
<accession>A0A2N4U204</accession>
<feature type="domain" description="Alkyl hydroperoxide reductase subunit C/ Thiol specific antioxidant" evidence="1">
    <location>
        <begin position="23"/>
        <end position="135"/>
    </location>
</feature>
<evidence type="ECO:0000259" key="1">
    <source>
        <dbReference type="Pfam" id="PF00578"/>
    </source>
</evidence>
<dbReference type="EMBL" id="PDNW01000013">
    <property type="protein sequence ID" value="PLC49045.1"/>
    <property type="molecule type" value="Genomic_DNA"/>
</dbReference>
<proteinExistence type="predicted"/>
<dbReference type="GO" id="GO:0016491">
    <property type="term" value="F:oxidoreductase activity"/>
    <property type="evidence" value="ECO:0007669"/>
    <property type="project" value="InterPro"/>
</dbReference>
<dbReference type="PANTHER" id="PTHR42852:SF13">
    <property type="entry name" value="PROTEIN DIPZ"/>
    <property type="match status" value="1"/>
</dbReference>
<name>A0A2N4U204_9BURK</name>
<evidence type="ECO:0000313" key="3">
    <source>
        <dbReference type="Proteomes" id="UP000234190"/>
    </source>
</evidence>
<dbReference type="Gene3D" id="3.40.30.10">
    <property type="entry name" value="Glutaredoxin"/>
    <property type="match status" value="1"/>
</dbReference>
<evidence type="ECO:0000313" key="2">
    <source>
        <dbReference type="EMBL" id="PLC49045.1"/>
    </source>
</evidence>
<dbReference type="InterPro" id="IPR000866">
    <property type="entry name" value="AhpC/TSA"/>
</dbReference>
<comment type="caution">
    <text evidence="2">The sequence shown here is derived from an EMBL/GenBank/DDBJ whole genome shotgun (WGS) entry which is preliminary data.</text>
</comment>
<dbReference type="PANTHER" id="PTHR42852">
    <property type="entry name" value="THIOL:DISULFIDE INTERCHANGE PROTEIN DSBE"/>
    <property type="match status" value="1"/>
</dbReference>
<dbReference type="OrthoDB" id="9811352at2"/>
<gene>
    <name evidence="2" type="ORF">CR159_14885</name>
</gene>